<accession>A0ABS1XY37</accession>
<feature type="compositionally biased region" description="Basic and acidic residues" evidence="1">
    <location>
        <begin position="1"/>
        <end position="11"/>
    </location>
</feature>
<dbReference type="EMBL" id="JAEVHM010000122">
    <property type="protein sequence ID" value="MBM0234167.1"/>
    <property type="molecule type" value="Genomic_DNA"/>
</dbReference>
<reference evidence="2 3" key="1">
    <citation type="submission" date="2021-01" db="EMBL/GenBank/DDBJ databases">
        <title>Draft genome sequence of Micromonospora sp. strain STR1_7.</title>
        <authorList>
            <person name="Karlyshev A."/>
            <person name="Jawad R."/>
        </authorList>
    </citation>
    <scope>NUCLEOTIDE SEQUENCE [LARGE SCALE GENOMIC DNA]</scope>
    <source>
        <strain evidence="2 3">STR1-7</strain>
    </source>
</reference>
<name>A0ABS1XY37_9ACTN</name>
<dbReference type="RefSeq" id="WP_203177273.1">
    <property type="nucleotide sequence ID" value="NZ_JAEVHM010000122.1"/>
</dbReference>
<evidence type="ECO:0000313" key="2">
    <source>
        <dbReference type="EMBL" id="MBM0234167.1"/>
    </source>
</evidence>
<sequence>MRGDSGTHYRVDGGGLATPLAEPPPTCARGHRRRARRQLRRGRGRIDEYAALGVDGFVLSGWPHREQAERVGRRYCRW</sequence>
<organism evidence="2 3">
    <name type="scientific">Micromonospora parastrephiae</name>
    <dbReference type="NCBI Taxonomy" id="2806101"/>
    <lineage>
        <taxon>Bacteria</taxon>
        <taxon>Bacillati</taxon>
        <taxon>Actinomycetota</taxon>
        <taxon>Actinomycetes</taxon>
        <taxon>Micromonosporales</taxon>
        <taxon>Micromonosporaceae</taxon>
        <taxon>Micromonospora</taxon>
    </lineage>
</organism>
<keyword evidence="3" id="KW-1185">Reference proteome</keyword>
<comment type="caution">
    <text evidence="2">The sequence shown here is derived from an EMBL/GenBank/DDBJ whole genome shotgun (WGS) entry which is preliminary data.</text>
</comment>
<evidence type="ECO:0000256" key="1">
    <source>
        <dbReference type="SAM" id="MobiDB-lite"/>
    </source>
</evidence>
<protein>
    <submittedName>
        <fullName evidence="2">Uncharacterized protein</fullName>
    </submittedName>
</protein>
<gene>
    <name evidence="2" type="ORF">JNW91_21355</name>
</gene>
<proteinExistence type="predicted"/>
<feature type="region of interest" description="Disordered" evidence="1">
    <location>
        <begin position="1"/>
        <end position="36"/>
    </location>
</feature>
<evidence type="ECO:0000313" key="3">
    <source>
        <dbReference type="Proteomes" id="UP000601027"/>
    </source>
</evidence>
<dbReference type="Proteomes" id="UP000601027">
    <property type="component" value="Unassembled WGS sequence"/>
</dbReference>